<dbReference type="PANTHER" id="PTHR37423">
    <property type="entry name" value="SOLUBLE LYTIC MUREIN TRANSGLYCOSYLASE-RELATED"/>
    <property type="match status" value="1"/>
</dbReference>
<dbReference type="Gene3D" id="1.10.530.10">
    <property type="match status" value="1"/>
</dbReference>
<dbReference type="Proteomes" id="UP000050430">
    <property type="component" value="Unassembled WGS sequence"/>
</dbReference>
<dbReference type="GO" id="GO:0000270">
    <property type="term" value="P:peptidoglycan metabolic process"/>
    <property type="evidence" value="ECO:0007669"/>
    <property type="project" value="InterPro"/>
</dbReference>
<evidence type="ECO:0000259" key="2">
    <source>
        <dbReference type="Pfam" id="PF01464"/>
    </source>
</evidence>
<reference evidence="3 4" key="1">
    <citation type="submission" date="2015-07" db="EMBL/GenBank/DDBJ databases">
        <title>Genome sequence of Leptolinea tardivitalis DSM 16556.</title>
        <authorList>
            <person name="Hemp J."/>
            <person name="Ward L.M."/>
            <person name="Pace L.A."/>
            <person name="Fischer W.W."/>
        </authorList>
    </citation>
    <scope>NUCLEOTIDE SEQUENCE [LARGE SCALE GENOMIC DNA]</scope>
    <source>
        <strain evidence="3 4">YMTK-2</strain>
    </source>
</reference>
<dbReference type="STRING" id="229920.ADM99_12580"/>
<dbReference type="CDD" id="cd00254">
    <property type="entry name" value="LT-like"/>
    <property type="match status" value="1"/>
</dbReference>
<dbReference type="EMBL" id="LGCK01000012">
    <property type="protein sequence ID" value="KPL71199.1"/>
    <property type="molecule type" value="Genomic_DNA"/>
</dbReference>
<evidence type="ECO:0000313" key="4">
    <source>
        <dbReference type="Proteomes" id="UP000050430"/>
    </source>
</evidence>
<dbReference type="InterPro" id="IPR000189">
    <property type="entry name" value="Transglyc_AS"/>
</dbReference>
<accession>A0A0P6WXV7</accession>
<dbReference type="GO" id="GO:0008933">
    <property type="term" value="F:peptidoglycan lytic transglycosylase activity"/>
    <property type="evidence" value="ECO:0007669"/>
    <property type="project" value="InterPro"/>
</dbReference>
<name>A0A0P6WXV7_9CHLR</name>
<dbReference type="InterPro" id="IPR008258">
    <property type="entry name" value="Transglycosylase_SLT_dom_1"/>
</dbReference>
<keyword evidence="4" id="KW-1185">Reference proteome</keyword>
<protein>
    <recommendedName>
        <fullName evidence="2">Transglycosylase SLT domain-containing protein</fullName>
    </recommendedName>
</protein>
<organism evidence="3 4">
    <name type="scientific">Leptolinea tardivitalis</name>
    <dbReference type="NCBI Taxonomy" id="229920"/>
    <lineage>
        <taxon>Bacteria</taxon>
        <taxon>Bacillati</taxon>
        <taxon>Chloroflexota</taxon>
        <taxon>Anaerolineae</taxon>
        <taxon>Anaerolineales</taxon>
        <taxon>Anaerolineaceae</taxon>
        <taxon>Leptolinea</taxon>
    </lineage>
</organism>
<feature type="domain" description="Transglycosylase SLT" evidence="2">
    <location>
        <begin position="42"/>
        <end position="141"/>
    </location>
</feature>
<dbReference type="SUPFAM" id="SSF53955">
    <property type="entry name" value="Lysozyme-like"/>
    <property type="match status" value="1"/>
</dbReference>
<dbReference type="OrthoDB" id="9815002at2"/>
<evidence type="ECO:0000256" key="1">
    <source>
        <dbReference type="ARBA" id="ARBA00007734"/>
    </source>
</evidence>
<dbReference type="InterPro" id="IPR023346">
    <property type="entry name" value="Lysozyme-like_dom_sf"/>
</dbReference>
<dbReference type="PROSITE" id="PS00922">
    <property type="entry name" value="TRANSGLYCOSYLASE"/>
    <property type="match status" value="1"/>
</dbReference>
<proteinExistence type="inferred from homology"/>
<evidence type="ECO:0000313" key="3">
    <source>
        <dbReference type="EMBL" id="KPL71199.1"/>
    </source>
</evidence>
<dbReference type="AlphaFoldDB" id="A0A0P6WXV7"/>
<gene>
    <name evidence="3" type="ORF">ADM99_12580</name>
</gene>
<dbReference type="GO" id="GO:0016020">
    <property type="term" value="C:membrane"/>
    <property type="evidence" value="ECO:0007669"/>
    <property type="project" value="InterPro"/>
</dbReference>
<sequence length="161" mass="16759">MVMIQALIKLLEKTLAGKGLSGDLSELSGSSTSKKAGSFESIIQKASAKYGVDADLVKAVIQNESAYDPEAVSSAGAMGLMQLMPATAASLGVENPLDPEENIEGGVKLLRELLNQFGGNLTNTVAAYNAGAGAVQQYGGVPPYQETQLYVNRVLSTYGKS</sequence>
<dbReference type="PATRIC" id="fig|229920.5.peg.2840"/>
<dbReference type="PANTHER" id="PTHR37423:SF2">
    <property type="entry name" value="MEMBRANE-BOUND LYTIC MUREIN TRANSGLYCOSYLASE C"/>
    <property type="match status" value="1"/>
</dbReference>
<dbReference type="Pfam" id="PF01464">
    <property type="entry name" value="SLT"/>
    <property type="match status" value="1"/>
</dbReference>
<comment type="caution">
    <text evidence="3">The sequence shown here is derived from an EMBL/GenBank/DDBJ whole genome shotgun (WGS) entry which is preliminary data.</text>
</comment>
<comment type="similarity">
    <text evidence="1">Belongs to the transglycosylase Slt family.</text>
</comment>